<keyword evidence="2" id="KW-1185">Reference proteome</keyword>
<dbReference type="InterPro" id="IPR036287">
    <property type="entry name" value="Rv1873-like_sf"/>
</dbReference>
<evidence type="ECO:0000313" key="1">
    <source>
        <dbReference type="EMBL" id="MBG9390606.1"/>
    </source>
</evidence>
<dbReference type="InterPro" id="IPR014937">
    <property type="entry name" value="DUF1810"/>
</dbReference>
<dbReference type="RefSeq" id="WP_196988336.1">
    <property type="nucleotide sequence ID" value="NZ_JADWYS010000001.1"/>
</dbReference>
<comment type="caution">
    <text evidence="1">The sequence shown here is derived from an EMBL/GenBank/DDBJ whole genome shotgun (WGS) entry which is preliminary data.</text>
</comment>
<sequence length="145" mass="16063">MDPFNLQRFVDAQAPVWDRVLMELAEASKRTHWMWFVFPQLAALGRSGSAKFYGISGADEARAYLAHPLLGPRLLECCELLLTAGERSAQDIFGDVDAMKLRSCLTLFDAASSAPVFAQCLARFFDGERDPLTTRSLAPLRPDPA</sequence>
<protein>
    <submittedName>
        <fullName evidence="1">DUF1810 domain-containing protein</fullName>
    </submittedName>
</protein>
<dbReference type="PIRSF" id="PIRSF008546">
    <property type="entry name" value="UCP008546"/>
    <property type="match status" value="1"/>
</dbReference>
<evidence type="ECO:0000313" key="2">
    <source>
        <dbReference type="Proteomes" id="UP000651050"/>
    </source>
</evidence>
<proteinExistence type="predicted"/>
<dbReference type="Gene3D" id="1.25.40.380">
    <property type="entry name" value="Protein of unknown function DUF1810"/>
    <property type="match status" value="1"/>
</dbReference>
<dbReference type="AlphaFoldDB" id="A0A931H8D3"/>
<organism evidence="1 2">
    <name type="scientific">Caenimonas aquaedulcis</name>
    <dbReference type="NCBI Taxonomy" id="2793270"/>
    <lineage>
        <taxon>Bacteria</taxon>
        <taxon>Pseudomonadati</taxon>
        <taxon>Pseudomonadota</taxon>
        <taxon>Betaproteobacteria</taxon>
        <taxon>Burkholderiales</taxon>
        <taxon>Comamonadaceae</taxon>
        <taxon>Caenimonas</taxon>
    </lineage>
</organism>
<dbReference type="Proteomes" id="UP000651050">
    <property type="component" value="Unassembled WGS sequence"/>
</dbReference>
<name>A0A931H8D3_9BURK</name>
<accession>A0A931H8D3</accession>
<gene>
    <name evidence="1" type="ORF">I5803_21420</name>
</gene>
<dbReference type="EMBL" id="JADWYS010000001">
    <property type="protein sequence ID" value="MBG9390606.1"/>
    <property type="molecule type" value="Genomic_DNA"/>
</dbReference>
<dbReference type="SUPFAM" id="SSF140736">
    <property type="entry name" value="Rv1873-like"/>
    <property type="match status" value="1"/>
</dbReference>
<reference evidence="1" key="1">
    <citation type="submission" date="2020-11" db="EMBL/GenBank/DDBJ databases">
        <title>Bacterial whole genome sequence for Caenimonas sp. DR4.4.</title>
        <authorList>
            <person name="Le V."/>
            <person name="Ko S.-R."/>
            <person name="Ahn C.-Y."/>
            <person name="Oh H.-M."/>
        </authorList>
    </citation>
    <scope>NUCLEOTIDE SEQUENCE</scope>
    <source>
        <strain evidence="1">DR4.4</strain>
    </source>
</reference>
<dbReference type="Pfam" id="PF08837">
    <property type="entry name" value="DUF1810"/>
    <property type="match status" value="1"/>
</dbReference>